<dbReference type="CDD" id="cd00167">
    <property type="entry name" value="SANT"/>
    <property type="match status" value="1"/>
</dbReference>
<evidence type="ECO:0000256" key="1">
    <source>
        <dbReference type="SAM" id="MobiDB-lite"/>
    </source>
</evidence>
<organism evidence="2 3">
    <name type="scientific">Taxus chinensis</name>
    <name type="common">Chinese yew</name>
    <name type="synonym">Taxus wallichiana var. chinensis</name>
    <dbReference type="NCBI Taxonomy" id="29808"/>
    <lineage>
        <taxon>Eukaryota</taxon>
        <taxon>Viridiplantae</taxon>
        <taxon>Streptophyta</taxon>
        <taxon>Embryophyta</taxon>
        <taxon>Tracheophyta</taxon>
        <taxon>Spermatophyta</taxon>
        <taxon>Pinopsida</taxon>
        <taxon>Pinidae</taxon>
        <taxon>Conifers II</taxon>
        <taxon>Cupressales</taxon>
        <taxon>Taxaceae</taxon>
        <taxon>Taxus</taxon>
    </lineage>
</organism>
<dbReference type="PANTHER" id="PTHR14000">
    <property type="entry name" value="FINGER CCCH DOMAIN PROTEIN, PUTATIVE (DUF3755)-RELATED"/>
    <property type="match status" value="1"/>
</dbReference>
<sequence>MAANYGAGVPQGSPSSFNGNTVNQSTSAASKLSSGNGSGNSGTPTTLKHDPGLAIEWSMDEQNIIEEGLQQYANESNFVKYIKIAALLPDKTVRDVALRCRWMSKKENGKRRKGDEQNLAKKYKDRKEKFVDPSSKQPVQLVPQSNMATYASPMPSTDNGGVLSFE</sequence>
<feature type="non-terminal residue" evidence="2">
    <location>
        <position position="166"/>
    </location>
</feature>
<dbReference type="Gene3D" id="1.10.10.60">
    <property type="entry name" value="Homeodomain-like"/>
    <property type="match status" value="1"/>
</dbReference>
<accession>A0AA38GM40</accession>
<feature type="compositionally biased region" description="Polar residues" evidence="1">
    <location>
        <begin position="12"/>
        <end position="32"/>
    </location>
</feature>
<name>A0AA38GM40_TAXCH</name>
<comment type="caution">
    <text evidence="2">The sequence shown here is derived from an EMBL/GenBank/DDBJ whole genome shotgun (WGS) entry which is preliminary data.</text>
</comment>
<dbReference type="EMBL" id="JAHRHJ020000003">
    <property type="protein sequence ID" value="KAH9323415.1"/>
    <property type="molecule type" value="Genomic_DNA"/>
</dbReference>
<protein>
    <recommendedName>
        <fullName evidence="4">Myb-like domain-containing protein</fullName>
    </recommendedName>
</protein>
<keyword evidence="3" id="KW-1185">Reference proteome</keyword>
<dbReference type="PANTHER" id="PTHR14000:SF1">
    <property type="entry name" value="HISTONE H2A DEUBIQUITINASE (DUF3755)"/>
    <property type="match status" value="1"/>
</dbReference>
<gene>
    <name evidence="2" type="ORF">KI387_018054</name>
</gene>
<feature type="compositionally biased region" description="Polar residues" evidence="1">
    <location>
        <begin position="134"/>
        <end position="159"/>
    </location>
</feature>
<evidence type="ECO:0000313" key="3">
    <source>
        <dbReference type="Proteomes" id="UP000824469"/>
    </source>
</evidence>
<proteinExistence type="predicted"/>
<dbReference type="OMA" id="SSGCNGM"/>
<feature type="region of interest" description="Disordered" evidence="1">
    <location>
        <begin position="106"/>
        <end position="166"/>
    </location>
</feature>
<dbReference type="InterPro" id="IPR001005">
    <property type="entry name" value="SANT/Myb"/>
</dbReference>
<dbReference type="InterPro" id="IPR009057">
    <property type="entry name" value="Homeodomain-like_sf"/>
</dbReference>
<evidence type="ECO:0000313" key="2">
    <source>
        <dbReference type="EMBL" id="KAH9323415.1"/>
    </source>
</evidence>
<dbReference type="SUPFAM" id="SSF46689">
    <property type="entry name" value="Homeodomain-like"/>
    <property type="match status" value="1"/>
</dbReference>
<evidence type="ECO:0008006" key="4">
    <source>
        <dbReference type="Google" id="ProtNLM"/>
    </source>
</evidence>
<dbReference type="Proteomes" id="UP000824469">
    <property type="component" value="Unassembled WGS sequence"/>
</dbReference>
<dbReference type="AlphaFoldDB" id="A0AA38GM40"/>
<feature type="region of interest" description="Disordered" evidence="1">
    <location>
        <begin position="1"/>
        <end position="50"/>
    </location>
</feature>
<reference evidence="2 3" key="1">
    <citation type="journal article" date="2021" name="Nat. Plants">
        <title>The Taxus genome provides insights into paclitaxel biosynthesis.</title>
        <authorList>
            <person name="Xiong X."/>
            <person name="Gou J."/>
            <person name="Liao Q."/>
            <person name="Li Y."/>
            <person name="Zhou Q."/>
            <person name="Bi G."/>
            <person name="Li C."/>
            <person name="Du R."/>
            <person name="Wang X."/>
            <person name="Sun T."/>
            <person name="Guo L."/>
            <person name="Liang H."/>
            <person name="Lu P."/>
            <person name="Wu Y."/>
            <person name="Zhang Z."/>
            <person name="Ro D.K."/>
            <person name="Shang Y."/>
            <person name="Huang S."/>
            <person name="Yan J."/>
        </authorList>
    </citation>
    <scope>NUCLEOTIDE SEQUENCE [LARGE SCALE GENOMIC DNA]</scope>
    <source>
        <strain evidence="2">Ta-2019</strain>
    </source>
</reference>